<keyword evidence="2 10" id="KW-0436">Ligase</keyword>
<dbReference type="InterPro" id="IPR004365">
    <property type="entry name" value="NA-bd_OB_tRNA"/>
</dbReference>
<evidence type="ECO:0000259" key="9">
    <source>
        <dbReference type="PROSITE" id="PS50862"/>
    </source>
</evidence>
<dbReference type="InterPro" id="IPR012340">
    <property type="entry name" value="NA-bd_OB-fold"/>
</dbReference>
<feature type="transmembrane region" description="Helical" evidence="8">
    <location>
        <begin position="72"/>
        <end position="88"/>
    </location>
</feature>
<dbReference type="GO" id="GO:0016874">
    <property type="term" value="F:ligase activity"/>
    <property type="evidence" value="ECO:0007669"/>
    <property type="project" value="UniProtKB-KW"/>
</dbReference>
<evidence type="ECO:0000256" key="1">
    <source>
        <dbReference type="ARBA" id="ARBA00004141"/>
    </source>
</evidence>
<keyword evidence="4" id="KW-0547">Nucleotide-binding</keyword>
<proteinExistence type="predicted"/>
<dbReference type="SUPFAM" id="SSF55681">
    <property type="entry name" value="Class II aaRS and biotin synthetases"/>
    <property type="match status" value="1"/>
</dbReference>
<dbReference type="Pfam" id="PF09924">
    <property type="entry name" value="LPG_synthase_C"/>
    <property type="match status" value="1"/>
</dbReference>
<dbReference type="Pfam" id="PF16995">
    <property type="entry name" value="tRNA-synt_2_TM"/>
    <property type="match status" value="1"/>
</dbReference>
<dbReference type="InterPro" id="IPR004364">
    <property type="entry name" value="Aa-tRNA-synt_II"/>
</dbReference>
<dbReference type="Proteomes" id="UP001499938">
    <property type="component" value="Unassembled WGS sequence"/>
</dbReference>
<dbReference type="InterPro" id="IPR006195">
    <property type="entry name" value="aa-tRNA-synth_II"/>
</dbReference>
<evidence type="ECO:0000313" key="10">
    <source>
        <dbReference type="EMBL" id="GAA1792234.1"/>
    </source>
</evidence>
<dbReference type="PANTHER" id="PTHR42918">
    <property type="entry name" value="LYSYL-TRNA SYNTHETASE"/>
    <property type="match status" value="1"/>
</dbReference>
<dbReference type="Pfam" id="PF01336">
    <property type="entry name" value="tRNA_anti-codon"/>
    <property type="match status" value="1"/>
</dbReference>
<feature type="transmembrane region" description="Helical" evidence="8">
    <location>
        <begin position="6"/>
        <end position="25"/>
    </location>
</feature>
<keyword evidence="5" id="KW-0067">ATP-binding</keyword>
<dbReference type="PRINTS" id="PR00982">
    <property type="entry name" value="TRNASYNTHLYS"/>
</dbReference>
<evidence type="ECO:0000256" key="7">
    <source>
        <dbReference type="ARBA" id="ARBA00023146"/>
    </source>
</evidence>
<keyword evidence="11" id="KW-1185">Reference proteome</keyword>
<comment type="subcellular location">
    <subcellularLocation>
        <location evidence="1">Membrane</location>
        <topology evidence="1">Multi-pass membrane protein</topology>
    </subcellularLocation>
</comment>
<dbReference type="EMBL" id="BAAAPO010000026">
    <property type="protein sequence ID" value="GAA1792234.1"/>
    <property type="molecule type" value="Genomic_DNA"/>
</dbReference>
<feature type="transmembrane region" description="Helical" evidence="8">
    <location>
        <begin position="32"/>
        <end position="52"/>
    </location>
</feature>
<name>A0ABN2LKX4_9MICO</name>
<reference evidence="10 11" key="1">
    <citation type="journal article" date="2019" name="Int. J. Syst. Evol. Microbiol.">
        <title>The Global Catalogue of Microorganisms (GCM) 10K type strain sequencing project: providing services to taxonomists for standard genome sequencing and annotation.</title>
        <authorList>
            <consortium name="The Broad Institute Genomics Platform"/>
            <consortium name="The Broad Institute Genome Sequencing Center for Infectious Disease"/>
            <person name="Wu L."/>
            <person name="Ma J."/>
        </authorList>
    </citation>
    <scope>NUCLEOTIDE SEQUENCE [LARGE SCALE GENOMIC DNA]</scope>
    <source>
        <strain evidence="10 11">JCM 15592</strain>
    </source>
</reference>
<feature type="domain" description="Aminoacyl-transfer RNA synthetases class-II family profile" evidence="9">
    <location>
        <begin position="707"/>
        <end position="1035"/>
    </location>
</feature>
<dbReference type="InterPro" id="IPR024320">
    <property type="entry name" value="LPG_synthase_C"/>
</dbReference>
<feature type="transmembrane region" description="Helical" evidence="8">
    <location>
        <begin position="100"/>
        <end position="123"/>
    </location>
</feature>
<organism evidence="10 11">
    <name type="scientific">Nostocoides veronense</name>
    <dbReference type="NCBI Taxonomy" id="330836"/>
    <lineage>
        <taxon>Bacteria</taxon>
        <taxon>Bacillati</taxon>
        <taxon>Actinomycetota</taxon>
        <taxon>Actinomycetes</taxon>
        <taxon>Micrococcales</taxon>
        <taxon>Intrasporangiaceae</taxon>
        <taxon>Nostocoides</taxon>
    </lineage>
</organism>
<evidence type="ECO:0000313" key="11">
    <source>
        <dbReference type="Proteomes" id="UP001499938"/>
    </source>
</evidence>
<dbReference type="PANTHER" id="PTHR42918:SF15">
    <property type="entry name" value="LYSINE--TRNA LIGASE, CHLOROPLASTIC_MITOCHONDRIAL"/>
    <property type="match status" value="1"/>
</dbReference>
<keyword evidence="3 8" id="KW-0812">Transmembrane</keyword>
<dbReference type="SUPFAM" id="SSF50249">
    <property type="entry name" value="Nucleic acid-binding proteins"/>
    <property type="match status" value="1"/>
</dbReference>
<dbReference type="InterPro" id="IPR018149">
    <property type="entry name" value="Lys-tRNA-synth_II_C"/>
</dbReference>
<protein>
    <submittedName>
        <fullName evidence="10">Bifunctional lysylphosphatidylglycerol synthetase/lysine--tRNA ligase LysX</fullName>
    </submittedName>
</protein>
<evidence type="ECO:0000256" key="8">
    <source>
        <dbReference type="SAM" id="Phobius"/>
    </source>
</evidence>
<dbReference type="CDD" id="cd04322">
    <property type="entry name" value="LysRS_N"/>
    <property type="match status" value="1"/>
</dbReference>
<keyword evidence="7" id="KW-0030">Aminoacyl-tRNA synthetase</keyword>
<evidence type="ECO:0000256" key="5">
    <source>
        <dbReference type="ARBA" id="ARBA00022840"/>
    </source>
</evidence>
<accession>A0ABN2LKX4</accession>
<dbReference type="NCBIfam" id="NF002821">
    <property type="entry name" value="PRK02983.1"/>
    <property type="match status" value="1"/>
</dbReference>
<dbReference type="PROSITE" id="PS50862">
    <property type="entry name" value="AA_TRNA_LIGASE_II"/>
    <property type="match status" value="1"/>
</dbReference>
<evidence type="ECO:0000256" key="6">
    <source>
        <dbReference type="ARBA" id="ARBA00022989"/>
    </source>
</evidence>
<keyword evidence="6 8" id="KW-1133">Transmembrane helix</keyword>
<comment type="caution">
    <text evidence="10">The sequence shown here is derived from an EMBL/GenBank/DDBJ whole genome shotgun (WGS) entry which is preliminary data.</text>
</comment>
<evidence type="ECO:0000256" key="4">
    <source>
        <dbReference type="ARBA" id="ARBA00022741"/>
    </source>
</evidence>
<evidence type="ECO:0000256" key="2">
    <source>
        <dbReference type="ARBA" id="ARBA00022598"/>
    </source>
</evidence>
<evidence type="ECO:0000256" key="3">
    <source>
        <dbReference type="ARBA" id="ARBA00022692"/>
    </source>
</evidence>
<gene>
    <name evidence="10" type="primary">lysX</name>
    <name evidence="10" type="ORF">GCM10009811_16220</name>
</gene>
<dbReference type="InterPro" id="IPR044136">
    <property type="entry name" value="Lys-tRNA-ligase_II_N"/>
</dbReference>
<dbReference type="Gene3D" id="3.30.930.10">
    <property type="entry name" value="Bira Bifunctional Protein, Domain 2"/>
    <property type="match status" value="1"/>
</dbReference>
<dbReference type="Pfam" id="PF00152">
    <property type="entry name" value="tRNA-synt_2"/>
    <property type="match status" value="1"/>
</dbReference>
<dbReference type="InterPro" id="IPR045864">
    <property type="entry name" value="aa-tRNA-synth_II/BPL/LPL"/>
</dbReference>
<sequence length="1040" mass="112585">MINVPAAPTFLSIVVLALVTGALVFRKRIGLWFVAAFQLLGTYLGLVELSTLRLPLSGVWETRGDLGRGLDLLSIAMSGVILAVLWRVRPIFSGRLRRGSWWLAGLTLAAGTTITGAATWVLLAATRSETPGLRSLLSTAVRALTGTADEAHESWAADVAATLLGLTILLAVIAFLSSSRGPSEWTGEHELDIRRLLADYGDDSLGYFATRRDKASIFAPDGRAVVTYRVIAGVSLASGDPIGRPESWGAAIEAWKAEAREYGWVPAALSASEAGATAYAGHGLRVLAIGDEAILDPERFDLRRASMTPVRHAARRAQRAGLTVRLRRQSEISPEELATIAAAAEAWRGEEPDRGFSMALNRAGDPADGRILHVTAHDASGELAGVLSFAPWGQRGVSLDVMRRSPQAPNGVTEFMVSELLTRAPEVGVRRVSLNFVMFRQTYSDAERIGAGSVARVSYSVLGVLDRFWQLERLYRSNEKYEPEWVPRFLCYEDALALPQIAVGAGAAEGFVPWRMPRTTRQLNPEQVRQARALEEAPSALAAPVRRSDQTARRLDRLTAVRAAGGDPYPPSHGYADTPLPALTLDFSPGRQVSAAGRVRQVRDLGGVQFVVLDEQGAHLQVLLNAATMGRNALRQFAEQTATGDLIRVTGRLGTSRTGTPSLLMDSWELLAASLHPIPWRSFTDGDSRLRQRSTDLIVHPDDFTPLRHRAAILSALRATLAADAVMEVETPMLNTIHGGATARPFHTFINAYGVDLTLRIAPELYLKRLVVAGSGPIYELGRNFRNEGADATHNPEFTSLEAYVPGGDYTSMRHLTERLIKAAAVAVHGREVLPMPGPEQVRTGLAGVDLVDISGDWPVVSVLDAVSSAVHQPITLDTDPDVLLALAREHGITVRPQMGPGAIIEELYAELVESATTVPTFYVDFPVETSPLTRPHRSLPGLAERWDLVIAGMELATAYTELTDPLEQRARLTAQSLKAAAGDVEAMEIDEDFLHALELGMPPTGGLGMGVDRLAMLLTNTAIRSVLTFPFVRPDRAAR</sequence>
<dbReference type="Gene3D" id="2.40.50.140">
    <property type="entry name" value="Nucleic acid-binding proteins"/>
    <property type="match status" value="1"/>
</dbReference>
<dbReference type="InterPro" id="IPR031553">
    <property type="entry name" value="tRNA-synt_2_TM"/>
</dbReference>
<keyword evidence="8" id="KW-0472">Membrane</keyword>
<dbReference type="NCBIfam" id="NF001756">
    <property type="entry name" value="PRK00484.1"/>
    <property type="match status" value="1"/>
</dbReference>